<name>A0ABP9WKP8_9GAMM</name>
<comment type="caution">
    <text evidence="2">The sequence shown here is derived from an EMBL/GenBank/DDBJ whole genome shotgun (WGS) entry which is preliminary data.</text>
</comment>
<dbReference type="Proteomes" id="UP001408594">
    <property type="component" value="Unassembled WGS sequence"/>
</dbReference>
<proteinExistence type="predicted"/>
<evidence type="ECO:0000259" key="1">
    <source>
        <dbReference type="Pfam" id="PF02525"/>
    </source>
</evidence>
<organism evidence="2 3">
    <name type="scientific">Microbulbifer aestuariivivens</name>
    <dbReference type="NCBI Taxonomy" id="1908308"/>
    <lineage>
        <taxon>Bacteria</taxon>
        <taxon>Pseudomonadati</taxon>
        <taxon>Pseudomonadota</taxon>
        <taxon>Gammaproteobacteria</taxon>
        <taxon>Cellvibrionales</taxon>
        <taxon>Microbulbiferaceae</taxon>
        <taxon>Microbulbifer</taxon>
    </lineage>
</organism>
<dbReference type="Gene3D" id="3.40.50.360">
    <property type="match status" value="1"/>
</dbReference>
<reference evidence="2 3" key="1">
    <citation type="submission" date="2024-02" db="EMBL/GenBank/DDBJ databases">
        <title>Microbulbifer aestuariivivens NBRC 112533.</title>
        <authorList>
            <person name="Ichikawa N."/>
            <person name="Katano-Makiyama Y."/>
            <person name="Hidaka K."/>
        </authorList>
    </citation>
    <scope>NUCLEOTIDE SEQUENCE [LARGE SCALE GENOMIC DNA]</scope>
    <source>
        <strain evidence="2 3">NBRC 112533</strain>
    </source>
</reference>
<dbReference type="SUPFAM" id="SSF52218">
    <property type="entry name" value="Flavoproteins"/>
    <property type="match status" value="1"/>
</dbReference>
<dbReference type="InterPro" id="IPR003680">
    <property type="entry name" value="Flavodoxin_fold"/>
</dbReference>
<dbReference type="Pfam" id="PF02525">
    <property type="entry name" value="Flavodoxin_2"/>
    <property type="match status" value="1"/>
</dbReference>
<evidence type="ECO:0000313" key="3">
    <source>
        <dbReference type="Proteomes" id="UP001408594"/>
    </source>
</evidence>
<evidence type="ECO:0000313" key="2">
    <source>
        <dbReference type="EMBL" id="GAA5523569.1"/>
    </source>
</evidence>
<dbReference type="InterPro" id="IPR029039">
    <property type="entry name" value="Flavoprotein-like_sf"/>
</dbReference>
<keyword evidence="3" id="KW-1185">Reference proteome</keyword>
<dbReference type="EMBL" id="BAABRT010000001">
    <property type="protein sequence ID" value="GAA5523569.1"/>
    <property type="molecule type" value="Genomic_DNA"/>
</dbReference>
<feature type="domain" description="Flavodoxin-like fold" evidence="1">
    <location>
        <begin position="3"/>
        <end position="58"/>
    </location>
</feature>
<protein>
    <submittedName>
        <fullName evidence="2">FMN-dependent NADH-azoreductase</fullName>
    </submittedName>
</protein>
<sequence length="68" mass="7604">MRKLLQLNTSLFHGDGQSSQLGEAFIKHWLRDNPGAEVTRRDLAAEAVPHLNLARFQHPRRPAHPGAA</sequence>
<accession>A0ABP9WKP8</accession>
<gene>
    <name evidence="2" type="primary">azoR_2</name>
    <name evidence="2" type="ORF">Maes01_00117</name>
</gene>